<reference evidence="1 2" key="1">
    <citation type="submission" date="2014-06" db="EMBL/GenBank/DDBJ databases">
        <authorList>
            <person name="Bishop-Lilly K.A."/>
            <person name="Broomall S.M."/>
            <person name="Chain P.S."/>
            <person name="Chertkov O."/>
            <person name="Coyne S.R."/>
            <person name="Daligault H.E."/>
            <person name="Davenport K.W."/>
            <person name="Erkkila T."/>
            <person name="Frey K.G."/>
            <person name="Gibbons H.S."/>
            <person name="Gu W."/>
            <person name="Jaissle J."/>
            <person name="Johnson S.L."/>
            <person name="Koroleva G.I."/>
            <person name="Ladner J.T."/>
            <person name="Lo C.-C."/>
            <person name="Minogue T.D."/>
            <person name="Munk C."/>
            <person name="Palacios G.F."/>
            <person name="Redden C.L."/>
            <person name="Rosenzweig C.N."/>
            <person name="Scholz M.B."/>
            <person name="Teshima H."/>
            <person name="Xu Y."/>
        </authorList>
    </citation>
    <scope>NUCLEOTIDE SEQUENCE [LARGE SCALE GENOMIC DNA]</scope>
    <source>
        <strain evidence="1 2">FTZ</strain>
    </source>
</reference>
<organism evidence="1 2">
    <name type="scientific">Francisella tularensis</name>
    <dbReference type="NCBI Taxonomy" id="263"/>
    <lineage>
        <taxon>Bacteria</taxon>
        <taxon>Pseudomonadati</taxon>
        <taxon>Pseudomonadota</taxon>
        <taxon>Gammaproteobacteria</taxon>
        <taxon>Thiotrichales</taxon>
        <taxon>Francisellaceae</taxon>
        <taxon>Francisella</taxon>
    </lineage>
</organism>
<sequence length="49" mass="5548">MDKVSTDQKSPAEIKRENAISKIHNDENTKLIKQALAIDIKDQNIILTD</sequence>
<evidence type="ECO:0000313" key="1">
    <source>
        <dbReference type="EMBL" id="KFJ41030.1"/>
    </source>
</evidence>
<comment type="caution">
    <text evidence="1">The sequence shown here is derived from an EMBL/GenBank/DDBJ whole genome shotgun (WGS) entry which is preliminary data.</text>
</comment>
<accession>A0AAW3D635</accession>
<gene>
    <name evidence="1" type="ORF">DR87_595</name>
</gene>
<evidence type="ECO:0000313" key="2">
    <source>
        <dbReference type="Proteomes" id="UP000028987"/>
    </source>
</evidence>
<dbReference type="Proteomes" id="UP000028987">
    <property type="component" value="Unassembled WGS sequence"/>
</dbReference>
<proteinExistence type="predicted"/>
<dbReference type="EMBL" id="JOVO01000010">
    <property type="protein sequence ID" value="KFJ41030.1"/>
    <property type="molecule type" value="Genomic_DNA"/>
</dbReference>
<protein>
    <submittedName>
        <fullName evidence="1">DNA polymerase III</fullName>
    </submittedName>
</protein>
<name>A0AAW3D635_FRATU</name>
<dbReference type="AlphaFoldDB" id="A0AAW3D635"/>